<evidence type="ECO:0000256" key="7">
    <source>
        <dbReference type="ARBA" id="ARBA00023136"/>
    </source>
</evidence>
<feature type="transmembrane region" description="Helical" evidence="10">
    <location>
        <begin position="58"/>
        <end position="81"/>
    </location>
</feature>
<gene>
    <name evidence="11" type="ORF">ALC56_11988</name>
</gene>
<dbReference type="Pfam" id="PF00507">
    <property type="entry name" value="Oxidored_q4"/>
    <property type="match status" value="1"/>
</dbReference>
<evidence type="ECO:0000256" key="1">
    <source>
        <dbReference type="ARBA" id="ARBA00004370"/>
    </source>
</evidence>
<evidence type="ECO:0000256" key="4">
    <source>
        <dbReference type="ARBA" id="ARBA00022448"/>
    </source>
</evidence>
<sequence>IIINIILTLITLILISTILLSINFIISKKTYINQEKISPFKCGFNPSSRVRLSFSRQFFIINLIFLIFNIEIALLLSLIILSINFNPFIIIYLFIFLFILILGLY</sequence>
<dbReference type="GO" id="GO:0030964">
    <property type="term" value="C:NADH dehydrogenase complex"/>
    <property type="evidence" value="ECO:0007669"/>
    <property type="project" value="TreeGrafter"/>
</dbReference>
<evidence type="ECO:0000313" key="12">
    <source>
        <dbReference type="Proteomes" id="UP000078541"/>
    </source>
</evidence>
<keyword evidence="6 10" id="KW-1133">Transmembrane helix</keyword>
<comment type="catalytic activity">
    <reaction evidence="9">
        <text>a ubiquinone + NADH + 5 H(+)(in) = a ubiquinol + NAD(+) + 4 H(+)(out)</text>
        <dbReference type="Rhea" id="RHEA:29091"/>
        <dbReference type="Rhea" id="RHEA-COMP:9565"/>
        <dbReference type="Rhea" id="RHEA-COMP:9566"/>
        <dbReference type="ChEBI" id="CHEBI:15378"/>
        <dbReference type="ChEBI" id="CHEBI:16389"/>
        <dbReference type="ChEBI" id="CHEBI:17976"/>
        <dbReference type="ChEBI" id="CHEBI:57540"/>
        <dbReference type="ChEBI" id="CHEBI:57945"/>
        <dbReference type="EC" id="7.1.1.2"/>
    </reaction>
</comment>
<reference evidence="11 12" key="1">
    <citation type="submission" date="2016-03" db="EMBL/GenBank/DDBJ databases">
        <title>Trachymyrmex septentrionalis WGS genome.</title>
        <authorList>
            <person name="Nygaard S."/>
            <person name="Hu H."/>
            <person name="Boomsma J."/>
            <person name="Zhang G."/>
        </authorList>
    </citation>
    <scope>NUCLEOTIDE SEQUENCE [LARGE SCALE GENOMIC DNA]</scope>
    <source>
        <strain evidence="11">Tsep2-gDNA-1</strain>
        <tissue evidence="11">Whole body</tissue>
    </source>
</reference>
<feature type="non-terminal residue" evidence="11">
    <location>
        <position position="1"/>
    </location>
</feature>
<dbReference type="STRING" id="34720.A0A195EZK1"/>
<protein>
    <recommendedName>
        <fullName evidence="3">NADH-ubiquinone oxidoreductase chain 3</fullName>
    </recommendedName>
    <alternativeName>
        <fullName evidence="8">NADH dehydrogenase subunit 3</fullName>
    </alternativeName>
</protein>
<dbReference type="InterPro" id="IPR000440">
    <property type="entry name" value="NADH_UbQ/plastoQ_OxRdtase_su3"/>
</dbReference>
<evidence type="ECO:0000256" key="10">
    <source>
        <dbReference type="SAM" id="Phobius"/>
    </source>
</evidence>
<dbReference type="EMBL" id="KQ981897">
    <property type="protein sequence ID" value="KYN33730.1"/>
    <property type="molecule type" value="Genomic_DNA"/>
</dbReference>
<feature type="transmembrane region" description="Helical" evidence="10">
    <location>
        <begin position="87"/>
        <end position="104"/>
    </location>
</feature>
<comment type="subcellular location">
    <subcellularLocation>
        <location evidence="1">Membrane</location>
    </subcellularLocation>
</comment>
<dbReference type="AlphaFoldDB" id="A0A195EZK1"/>
<dbReference type="InterPro" id="IPR038430">
    <property type="entry name" value="NDAH_ubi_oxred_su3_sf"/>
</dbReference>
<accession>A0A195EZK1</accession>
<proteinExistence type="inferred from homology"/>
<evidence type="ECO:0000256" key="3">
    <source>
        <dbReference type="ARBA" id="ARBA00021007"/>
    </source>
</evidence>
<name>A0A195EZK1_9HYME</name>
<evidence type="ECO:0000256" key="2">
    <source>
        <dbReference type="ARBA" id="ARBA00008472"/>
    </source>
</evidence>
<keyword evidence="7 10" id="KW-0472">Membrane</keyword>
<evidence type="ECO:0000256" key="9">
    <source>
        <dbReference type="ARBA" id="ARBA00049551"/>
    </source>
</evidence>
<evidence type="ECO:0000256" key="6">
    <source>
        <dbReference type="ARBA" id="ARBA00022989"/>
    </source>
</evidence>
<keyword evidence="12" id="KW-1185">Reference proteome</keyword>
<evidence type="ECO:0000256" key="8">
    <source>
        <dbReference type="ARBA" id="ARBA00031029"/>
    </source>
</evidence>
<dbReference type="GO" id="GO:0008137">
    <property type="term" value="F:NADH dehydrogenase (ubiquinone) activity"/>
    <property type="evidence" value="ECO:0007669"/>
    <property type="project" value="UniProtKB-EC"/>
</dbReference>
<keyword evidence="4" id="KW-0813">Transport</keyword>
<comment type="similarity">
    <text evidence="2">Belongs to the complex I subunit 3 family.</text>
</comment>
<dbReference type="Proteomes" id="UP000078541">
    <property type="component" value="Unassembled WGS sequence"/>
</dbReference>
<dbReference type="PANTHER" id="PTHR11058:SF9">
    <property type="entry name" value="NADH-UBIQUINONE OXIDOREDUCTASE CHAIN 3"/>
    <property type="match status" value="1"/>
</dbReference>
<keyword evidence="11" id="KW-0830">Ubiquinone</keyword>
<dbReference type="PANTHER" id="PTHR11058">
    <property type="entry name" value="NADH-UBIQUINONE OXIDOREDUCTASE CHAIN 3"/>
    <property type="match status" value="1"/>
</dbReference>
<keyword evidence="5 10" id="KW-0812">Transmembrane</keyword>
<organism evidence="11 12">
    <name type="scientific">Trachymyrmex septentrionalis</name>
    <dbReference type="NCBI Taxonomy" id="34720"/>
    <lineage>
        <taxon>Eukaryota</taxon>
        <taxon>Metazoa</taxon>
        <taxon>Ecdysozoa</taxon>
        <taxon>Arthropoda</taxon>
        <taxon>Hexapoda</taxon>
        <taxon>Insecta</taxon>
        <taxon>Pterygota</taxon>
        <taxon>Neoptera</taxon>
        <taxon>Endopterygota</taxon>
        <taxon>Hymenoptera</taxon>
        <taxon>Apocrita</taxon>
        <taxon>Aculeata</taxon>
        <taxon>Formicoidea</taxon>
        <taxon>Formicidae</taxon>
        <taxon>Myrmicinae</taxon>
        <taxon>Trachymyrmex</taxon>
    </lineage>
</organism>
<feature type="transmembrane region" description="Helical" evidence="10">
    <location>
        <begin position="6"/>
        <end position="26"/>
    </location>
</feature>
<evidence type="ECO:0000256" key="5">
    <source>
        <dbReference type="ARBA" id="ARBA00022692"/>
    </source>
</evidence>
<evidence type="ECO:0000313" key="11">
    <source>
        <dbReference type="EMBL" id="KYN33730.1"/>
    </source>
</evidence>
<dbReference type="Gene3D" id="1.20.58.1610">
    <property type="entry name" value="NADH:ubiquinone/plastoquinone oxidoreductase, chain 3"/>
    <property type="match status" value="1"/>
</dbReference>